<feature type="domain" description="Glycosyltransferase subfamily 4-like N-terminal" evidence="2">
    <location>
        <begin position="19"/>
        <end position="179"/>
    </location>
</feature>
<dbReference type="InterPro" id="IPR050194">
    <property type="entry name" value="Glycosyltransferase_grp1"/>
</dbReference>
<evidence type="ECO:0000313" key="5">
    <source>
        <dbReference type="Proteomes" id="UP000268310"/>
    </source>
</evidence>
<evidence type="ECO:0000259" key="1">
    <source>
        <dbReference type="Pfam" id="PF00534"/>
    </source>
</evidence>
<dbReference type="Proteomes" id="UP000268310">
    <property type="component" value="Chromosome"/>
</dbReference>
<name>A0AA37XMU0_9ENTE</name>
<evidence type="ECO:0000313" key="6">
    <source>
        <dbReference type="Proteomes" id="UP001157039"/>
    </source>
</evidence>
<dbReference type="Proteomes" id="UP001157039">
    <property type="component" value="Unassembled WGS sequence"/>
</dbReference>
<keyword evidence="5" id="KW-1185">Reference proteome</keyword>
<dbReference type="Pfam" id="PF00534">
    <property type="entry name" value="Glycos_transf_1"/>
    <property type="match status" value="1"/>
</dbReference>
<dbReference type="AlphaFoldDB" id="A0AA37XMU0"/>
<dbReference type="KEGG" id="too:C7K38_02735"/>
<accession>A0AA37XMU0</accession>
<evidence type="ECO:0000259" key="2">
    <source>
        <dbReference type="Pfam" id="PF13439"/>
    </source>
</evidence>
<dbReference type="InterPro" id="IPR028098">
    <property type="entry name" value="Glyco_trans_4-like_N"/>
</dbReference>
<sequence>MKMNICHICSNFDNFFIDFMKEQQLKNINFRVFCFRAKDKPFTKMDAPNLDVRFNFRNWQRYVFLLKERLVLKDFIDLYDHNEFDLYHAHTLFTNGYLAYKMNQLTNKPYIVAVRDTDLNIFFKKRIYLRTIGIRILRNASQIVFMSKNYLEELLEKYIPKKYHEELRRKSAIIPNGINSFYHENSLLQDKKLSLNDTLTITTVGFVSKRKNQLNVAKAVKMLNDNGYKFKYVVIGKTLESTIEQELKKYSFVERINYLNKEELIKKYRQSQIFVMPSITETFGLTYIEAMTQGLPVIYARKQGLDGYFNNGTVGYSVDPESISDIANSIIKIFNNYNFFERNAYDKAKYFKWGTIINEYYSIYTSILENT</sequence>
<gene>
    <name evidence="3" type="ORF">C7K38_02735</name>
    <name evidence="4" type="ORF">GCM10025885_21140</name>
</gene>
<dbReference type="InterPro" id="IPR001296">
    <property type="entry name" value="Glyco_trans_1"/>
</dbReference>
<dbReference type="EMBL" id="BSUW01000001">
    <property type="protein sequence ID" value="GMA73065.1"/>
    <property type="molecule type" value="Genomic_DNA"/>
</dbReference>
<dbReference type="Gene3D" id="3.40.50.2000">
    <property type="entry name" value="Glycogen Phosphorylase B"/>
    <property type="match status" value="2"/>
</dbReference>
<reference evidence="3" key="3">
    <citation type="submission" date="2018-03" db="EMBL/GenBank/DDBJ databases">
        <authorList>
            <person name="Jeon C.O."/>
        </authorList>
    </citation>
    <scope>NUCLEOTIDE SEQUENCE</scope>
    <source>
        <strain evidence="3">JCM 31126</strain>
    </source>
</reference>
<proteinExistence type="predicted"/>
<dbReference type="PANTHER" id="PTHR45947:SF3">
    <property type="entry name" value="SULFOQUINOVOSYL TRANSFERASE SQD2"/>
    <property type="match status" value="1"/>
</dbReference>
<evidence type="ECO:0000313" key="4">
    <source>
        <dbReference type="EMBL" id="GMA73065.1"/>
    </source>
</evidence>
<dbReference type="SUPFAM" id="SSF53756">
    <property type="entry name" value="UDP-Glycosyltransferase/glycogen phosphorylase"/>
    <property type="match status" value="1"/>
</dbReference>
<dbReference type="PANTHER" id="PTHR45947">
    <property type="entry name" value="SULFOQUINOVOSYL TRANSFERASE SQD2"/>
    <property type="match status" value="1"/>
</dbReference>
<reference evidence="4 6" key="2">
    <citation type="journal article" date="2014" name="Int. J. Syst. Evol. Microbiol.">
        <title>Complete genome sequence of Corynebacterium casei LMG S-19264T (=DSM 44701T), isolated from a smear-ripened cheese.</title>
        <authorList>
            <consortium name="US DOE Joint Genome Institute (JGI-PGF)"/>
            <person name="Walter F."/>
            <person name="Albersmeier A."/>
            <person name="Kalinowski J."/>
            <person name="Ruckert C."/>
        </authorList>
    </citation>
    <scope>NUCLEOTIDE SEQUENCE [LARGE SCALE GENOMIC DNA]</scope>
    <source>
        <strain evidence="4 6">NBRC 114545</strain>
    </source>
</reference>
<evidence type="ECO:0000313" key="3">
    <source>
        <dbReference type="EMBL" id="AYW47383.1"/>
    </source>
</evidence>
<organism evidence="4 6">
    <name type="scientific">Tetragenococcus osmophilus</name>
    <dbReference type="NCBI Taxonomy" id="526944"/>
    <lineage>
        <taxon>Bacteria</taxon>
        <taxon>Bacillati</taxon>
        <taxon>Bacillota</taxon>
        <taxon>Bacilli</taxon>
        <taxon>Lactobacillales</taxon>
        <taxon>Enterococcaceae</taxon>
        <taxon>Tetragenococcus</taxon>
    </lineage>
</organism>
<feature type="domain" description="Glycosyl transferase family 1" evidence="1">
    <location>
        <begin position="193"/>
        <end position="339"/>
    </location>
</feature>
<dbReference type="EMBL" id="CP027783">
    <property type="protein sequence ID" value="AYW47383.1"/>
    <property type="molecule type" value="Genomic_DNA"/>
</dbReference>
<dbReference type="CDD" id="cd03801">
    <property type="entry name" value="GT4_PimA-like"/>
    <property type="match status" value="1"/>
</dbReference>
<protein>
    <submittedName>
        <fullName evidence="3">Glycosyltransferase family 4 protein</fullName>
    </submittedName>
</protein>
<reference evidence="3 5" key="1">
    <citation type="journal article" date="2012" name="Int. J. Syst. Evol. Microbiol.">
        <title>Characterization of Tetragenococcus strains from sugar thick juice reveals a novel species, Tetragenococcus osmophilus sp. nov., and divides Tetragenococcus halophilus into two subspecies, T. halophilus subsp. halophilus subsp. nov. and T. halophilus subsp. flandriensis subsp. nov.</title>
        <authorList>
            <person name="Juste A."/>
            <person name="Van Trappen S."/>
            <person name="Verreth C."/>
            <person name="Cleenwerck I."/>
            <person name="De Vos P."/>
            <person name="Lievens B."/>
            <person name="Willems K.A."/>
        </authorList>
    </citation>
    <scope>NUCLEOTIDE SEQUENCE [LARGE SCALE GENOMIC DNA]</scope>
    <source>
        <strain evidence="3 5">JCM 31126</strain>
    </source>
</reference>
<reference evidence="4" key="4">
    <citation type="submission" date="2023-02" db="EMBL/GenBank/DDBJ databases">
        <authorList>
            <person name="Sun Q."/>
            <person name="Mori K."/>
        </authorList>
    </citation>
    <scope>NUCLEOTIDE SEQUENCE</scope>
    <source>
        <strain evidence="4">NBRC 114545</strain>
    </source>
</reference>
<dbReference type="Pfam" id="PF13439">
    <property type="entry name" value="Glyco_transf_4"/>
    <property type="match status" value="1"/>
</dbReference>
<dbReference type="GO" id="GO:0016757">
    <property type="term" value="F:glycosyltransferase activity"/>
    <property type="evidence" value="ECO:0007669"/>
    <property type="project" value="InterPro"/>
</dbReference>
<dbReference type="RefSeq" id="WP_103100165.1">
    <property type="nucleotide sequence ID" value="NZ_BSUW01000001.1"/>
</dbReference>